<feature type="transmembrane region" description="Helical" evidence="1">
    <location>
        <begin position="43"/>
        <end position="62"/>
    </location>
</feature>
<organism evidence="2 3">
    <name type="scientific">Halorussus gelatinilyticus</name>
    <dbReference type="NCBI Taxonomy" id="2937524"/>
    <lineage>
        <taxon>Archaea</taxon>
        <taxon>Methanobacteriati</taxon>
        <taxon>Methanobacteriota</taxon>
        <taxon>Stenosarchaea group</taxon>
        <taxon>Halobacteria</taxon>
        <taxon>Halobacteriales</taxon>
        <taxon>Haladaptataceae</taxon>
        <taxon>Halorussus</taxon>
    </lineage>
</organism>
<keyword evidence="3" id="KW-1185">Reference proteome</keyword>
<accession>A0A8U0IJE5</accession>
<reference evidence="2" key="1">
    <citation type="submission" date="2022-04" db="EMBL/GenBank/DDBJ databases">
        <title>Diverse halophilic archaea isolated from saline environments.</title>
        <authorList>
            <person name="Cui H.-L."/>
        </authorList>
    </citation>
    <scope>NUCLEOTIDE SEQUENCE</scope>
    <source>
        <strain evidence="2">XZYJT40</strain>
    </source>
</reference>
<proteinExistence type="predicted"/>
<evidence type="ECO:0000313" key="3">
    <source>
        <dbReference type="Proteomes" id="UP000830434"/>
    </source>
</evidence>
<dbReference type="GeneID" id="72188610"/>
<keyword evidence="1" id="KW-0812">Transmembrane</keyword>
<name>A0A8U0IJE5_9EURY</name>
<feature type="transmembrane region" description="Helical" evidence="1">
    <location>
        <begin position="12"/>
        <end position="31"/>
    </location>
</feature>
<dbReference type="EMBL" id="CP096658">
    <property type="protein sequence ID" value="UPW00908.1"/>
    <property type="molecule type" value="Genomic_DNA"/>
</dbReference>
<sequence length="74" mass="8330">MTDSWPPSFRLILAAFTVLLVGSLGWVYVFAPQKATLDTLVEPGYVVVVAIMTLFLLFGYYLGEKGKEKRRDET</sequence>
<dbReference type="KEGG" id="haxz:M0R88_02105"/>
<keyword evidence="1" id="KW-0472">Membrane</keyword>
<evidence type="ECO:0000256" key="1">
    <source>
        <dbReference type="SAM" id="Phobius"/>
    </source>
</evidence>
<dbReference type="AlphaFoldDB" id="A0A8U0IJE5"/>
<dbReference type="Proteomes" id="UP000830434">
    <property type="component" value="Chromosome"/>
</dbReference>
<evidence type="ECO:0000313" key="2">
    <source>
        <dbReference type="EMBL" id="UPW00908.1"/>
    </source>
</evidence>
<keyword evidence="1" id="KW-1133">Transmembrane helix</keyword>
<gene>
    <name evidence="2" type="ORF">M0R88_02105</name>
</gene>
<protein>
    <submittedName>
        <fullName evidence="2">Uncharacterized protein</fullName>
    </submittedName>
</protein>
<dbReference type="RefSeq" id="WP_248655315.1">
    <property type="nucleotide sequence ID" value="NZ_CP096658.1"/>
</dbReference>